<proteinExistence type="predicted"/>
<sequence>MVLPAPARPGRRLAAALVVTVGTAVASTGLSAAAVNSPALHQAPAAIQAAGASLPFTIVEAESAATNGSKIGPSYTQGSLATEASNRQAVTLSGGQYVEFTAPGTTNAINVAYSVPDGRTGTLSVYVNGQKLSQSLAVTAKYSYVDTGWIAGSRTHKLYDHARLQLGQTVNAGAKIKLQVDGENTAGPYTIDDVEFEQVAGPAGQPGGSISITDRGADPNGNNDSTGAIQQAIDAARGSGGVVWIPAGRFRVGGTINPDGVTIRGAGRWHSTLLSQHLIDRPNGGGNVKLYDFAVIGEVTERNDSSPDNFVNGSLGPNSVVSGLWLQHLKVGLWLTGNNDNLVVENNRFYDMTADGLNLNGTAYNVQVRNNFLRNQGDDALAMWSLHAANRNSTFANNTIVQPNLANGIAIYGGTDLTVRDNLISDTNALGGGIAISNQSFGSPFYPLAGTIDVSGNTLIRTGAMNPNWGQNHPHGAIRVDAYDTQINAAVRLTNNRLVASPWSAYQFVDGGGAGRRVQNVTVDGGSIEGVGTFAFQAETAGAASVSNVVASNVGRAGVYNCAYPSGTFSLSRGAGNSGWDSTWSGCNWVEPGTGSTTPPAGNLAAGRPVTATSSVQTYVAGNTVDGNANSYWESASNSWPQSLTVDLGGNQNIKRLVLKLPPSSAWATRTQTIEVLGSTTGSSYNQLAGAAGRVFNPGSGNAATITLPSAVNTRYVRLTFTGNTGWPAGQLSEYEVYSS</sequence>
<dbReference type="InterPro" id="IPR006626">
    <property type="entry name" value="PbH1"/>
</dbReference>
<feature type="chain" id="PRO_5045828906" evidence="2">
    <location>
        <begin position="27"/>
        <end position="740"/>
    </location>
</feature>
<name>A0ABP4QRG1_9ACTN</name>
<evidence type="ECO:0000259" key="3">
    <source>
        <dbReference type="PROSITE" id="PS50022"/>
    </source>
</evidence>
<keyword evidence="2" id="KW-0732">Signal</keyword>
<keyword evidence="5" id="KW-1185">Reference proteome</keyword>
<dbReference type="Gene3D" id="2.160.20.10">
    <property type="entry name" value="Single-stranded right-handed beta-helix, Pectin lyase-like"/>
    <property type="match status" value="1"/>
</dbReference>
<dbReference type="CDD" id="cd14490">
    <property type="entry name" value="CBM6-CBM35-CBM36_like_1"/>
    <property type="match status" value="1"/>
</dbReference>
<organism evidence="4 5">
    <name type="scientific">Kribbella alba</name>
    <dbReference type="NCBI Taxonomy" id="190197"/>
    <lineage>
        <taxon>Bacteria</taxon>
        <taxon>Bacillati</taxon>
        <taxon>Actinomycetota</taxon>
        <taxon>Actinomycetes</taxon>
        <taxon>Propionibacteriales</taxon>
        <taxon>Kribbellaceae</taxon>
        <taxon>Kribbella</taxon>
    </lineage>
</organism>
<comment type="caution">
    <text evidence="4">The sequence shown here is derived from an EMBL/GenBank/DDBJ whole genome shotgun (WGS) entry which is preliminary data.</text>
</comment>
<accession>A0ABP4QRG1</accession>
<dbReference type="EMBL" id="BAAANE010000001">
    <property type="protein sequence ID" value="GAA1619872.1"/>
    <property type="molecule type" value="Genomic_DNA"/>
</dbReference>
<reference evidence="5" key="1">
    <citation type="journal article" date="2019" name="Int. J. Syst. Evol. Microbiol.">
        <title>The Global Catalogue of Microorganisms (GCM) 10K type strain sequencing project: providing services to taxonomists for standard genome sequencing and annotation.</title>
        <authorList>
            <consortium name="The Broad Institute Genomics Platform"/>
            <consortium name="The Broad Institute Genome Sequencing Center for Infectious Disease"/>
            <person name="Wu L."/>
            <person name="Ma J."/>
        </authorList>
    </citation>
    <scope>NUCLEOTIDE SEQUENCE [LARGE SCALE GENOMIC DNA]</scope>
    <source>
        <strain evidence="5">JCM 14306</strain>
    </source>
</reference>
<evidence type="ECO:0000313" key="4">
    <source>
        <dbReference type="EMBL" id="GAA1619872.1"/>
    </source>
</evidence>
<evidence type="ECO:0000256" key="2">
    <source>
        <dbReference type="SAM" id="SignalP"/>
    </source>
</evidence>
<dbReference type="SUPFAM" id="SSF49785">
    <property type="entry name" value="Galactose-binding domain-like"/>
    <property type="match status" value="1"/>
</dbReference>
<protein>
    <submittedName>
        <fullName evidence="4">Discoidin domain-containing protein</fullName>
    </submittedName>
</protein>
<dbReference type="PROSITE" id="PS50022">
    <property type="entry name" value="FA58C_3"/>
    <property type="match status" value="1"/>
</dbReference>
<dbReference type="Pfam" id="PF00754">
    <property type="entry name" value="F5_F8_type_C"/>
    <property type="match status" value="1"/>
</dbReference>
<feature type="region of interest" description="Disordered" evidence="1">
    <location>
        <begin position="202"/>
        <end position="226"/>
    </location>
</feature>
<dbReference type="InterPro" id="IPR000421">
    <property type="entry name" value="FA58C"/>
</dbReference>
<feature type="signal peptide" evidence="2">
    <location>
        <begin position="1"/>
        <end position="26"/>
    </location>
</feature>
<evidence type="ECO:0000313" key="5">
    <source>
        <dbReference type="Proteomes" id="UP001501319"/>
    </source>
</evidence>
<dbReference type="InterPro" id="IPR011050">
    <property type="entry name" value="Pectin_lyase_fold/virulence"/>
</dbReference>
<feature type="domain" description="F5/8 type C" evidence="3">
    <location>
        <begin position="597"/>
        <end position="740"/>
    </location>
</feature>
<evidence type="ECO:0000256" key="1">
    <source>
        <dbReference type="SAM" id="MobiDB-lite"/>
    </source>
</evidence>
<dbReference type="SUPFAM" id="SSF51126">
    <property type="entry name" value="Pectin lyase-like"/>
    <property type="match status" value="1"/>
</dbReference>
<dbReference type="SMART" id="SM00710">
    <property type="entry name" value="PbH1"/>
    <property type="match status" value="9"/>
</dbReference>
<gene>
    <name evidence="4" type="ORF">GCM10009744_03280</name>
</gene>
<dbReference type="Pfam" id="PF22815">
    <property type="entry name" value="CatAgl_D1"/>
    <property type="match status" value="1"/>
</dbReference>
<dbReference type="RefSeq" id="WP_344107799.1">
    <property type="nucleotide sequence ID" value="NZ_BAAANE010000001.1"/>
</dbReference>
<dbReference type="InterPro" id="IPR012334">
    <property type="entry name" value="Pectin_lyas_fold"/>
</dbReference>
<dbReference type="InterPro" id="IPR033801">
    <property type="entry name" value="CBM6-CBM35-CBM36-like_1"/>
</dbReference>
<dbReference type="Gene3D" id="2.60.120.260">
    <property type="entry name" value="Galactose-binding domain-like"/>
    <property type="match status" value="2"/>
</dbReference>
<dbReference type="Pfam" id="PF22816">
    <property type="entry name" value="CatAgl_D2"/>
    <property type="match status" value="1"/>
</dbReference>
<dbReference type="InterPro" id="IPR008979">
    <property type="entry name" value="Galactose-bd-like_sf"/>
</dbReference>
<dbReference type="Proteomes" id="UP001501319">
    <property type="component" value="Unassembled WGS sequence"/>
</dbReference>
<dbReference type="InterPro" id="IPR055149">
    <property type="entry name" value="Agl_cat_D2"/>
</dbReference>
<dbReference type="SMART" id="SM00231">
    <property type="entry name" value="FA58C"/>
    <property type="match status" value="1"/>
</dbReference>